<dbReference type="SUPFAM" id="SSF51215">
    <property type="entry name" value="Regulatory protein AraC"/>
    <property type="match status" value="1"/>
</dbReference>
<evidence type="ECO:0000259" key="5">
    <source>
        <dbReference type="PROSITE" id="PS01124"/>
    </source>
</evidence>
<keyword evidence="2" id="KW-0805">Transcription regulation</keyword>
<dbReference type="InterPro" id="IPR050204">
    <property type="entry name" value="AraC_XylS_family_regulators"/>
</dbReference>
<evidence type="ECO:0000256" key="3">
    <source>
        <dbReference type="ARBA" id="ARBA00023125"/>
    </source>
</evidence>
<dbReference type="InterPro" id="IPR018060">
    <property type="entry name" value="HTH_AraC"/>
</dbReference>
<dbReference type="PANTHER" id="PTHR46796:SF13">
    <property type="entry name" value="HTH-TYPE TRANSCRIPTIONAL ACTIVATOR RHAS"/>
    <property type="match status" value="1"/>
</dbReference>
<dbReference type="PANTHER" id="PTHR46796">
    <property type="entry name" value="HTH-TYPE TRANSCRIPTIONAL ACTIVATOR RHAS-RELATED"/>
    <property type="match status" value="1"/>
</dbReference>
<name>A0A222FNS5_9GAMM</name>
<dbReference type="InterPro" id="IPR009057">
    <property type="entry name" value="Homeodomain-like_sf"/>
</dbReference>
<protein>
    <submittedName>
        <fullName evidence="6">AraC family transcriptional regulator</fullName>
    </submittedName>
</protein>
<dbReference type="OrthoDB" id="5949386at2"/>
<dbReference type="InterPro" id="IPR037923">
    <property type="entry name" value="HTH-like"/>
</dbReference>
<dbReference type="Pfam" id="PF02311">
    <property type="entry name" value="AraC_binding"/>
    <property type="match status" value="1"/>
</dbReference>
<dbReference type="Gene3D" id="1.10.10.60">
    <property type="entry name" value="Homeodomain-like"/>
    <property type="match status" value="2"/>
</dbReference>
<evidence type="ECO:0000313" key="6">
    <source>
        <dbReference type="EMBL" id="ASP40362.1"/>
    </source>
</evidence>
<reference evidence="6 7" key="1">
    <citation type="submission" date="2017-07" db="EMBL/GenBank/DDBJ databases">
        <title>Annotated genome sequence of Bacterioplanes sanyensis isolated from Red Sea.</title>
        <authorList>
            <person name="Rehman Z.U."/>
        </authorList>
    </citation>
    <scope>NUCLEOTIDE SEQUENCE [LARGE SCALE GENOMIC DNA]</scope>
    <source>
        <strain evidence="6 7">NV9</strain>
    </source>
</reference>
<dbReference type="KEGG" id="bsan:CHH28_17505"/>
<keyword evidence="4" id="KW-0804">Transcription</keyword>
<evidence type="ECO:0000256" key="4">
    <source>
        <dbReference type="ARBA" id="ARBA00023163"/>
    </source>
</evidence>
<feature type="domain" description="HTH araC/xylS-type" evidence="5">
    <location>
        <begin position="162"/>
        <end position="260"/>
    </location>
</feature>
<dbReference type="GO" id="GO:0043565">
    <property type="term" value="F:sequence-specific DNA binding"/>
    <property type="evidence" value="ECO:0007669"/>
    <property type="project" value="InterPro"/>
</dbReference>
<evidence type="ECO:0000256" key="1">
    <source>
        <dbReference type="ARBA" id="ARBA00022490"/>
    </source>
</evidence>
<dbReference type="GO" id="GO:0003700">
    <property type="term" value="F:DNA-binding transcription factor activity"/>
    <property type="evidence" value="ECO:0007669"/>
    <property type="project" value="InterPro"/>
</dbReference>
<dbReference type="RefSeq" id="WP_094061529.1">
    <property type="nucleotide sequence ID" value="NZ_CP022530.1"/>
</dbReference>
<dbReference type="AlphaFoldDB" id="A0A222FNS5"/>
<dbReference type="SUPFAM" id="SSF46689">
    <property type="entry name" value="Homeodomain-like"/>
    <property type="match status" value="2"/>
</dbReference>
<proteinExistence type="predicted"/>
<evidence type="ECO:0000313" key="7">
    <source>
        <dbReference type="Proteomes" id="UP000202440"/>
    </source>
</evidence>
<organism evidence="6 7">
    <name type="scientific">Bacterioplanes sanyensis</name>
    <dbReference type="NCBI Taxonomy" id="1249553"/>
    <lineage>
        <taxon>Bacteria</taxon>
        <taxon>Pseudomonadati</taxon>
        <taxon>Pseudomonadota</taxon>
        <taxon>Gammaproteobacteria</taxon>
        <taxon>Oceanospirillales</taxon>
        <taxon>Oceanospirillaceae</taxon>
        <taxon>Bacterioplanes</taxon>
    </lineage>
</organism>
<accession>A0A222FNS5</accession>
<dbReference type="SMART" id="SM00342">
    <property type="entry name" value="HTH_ARAC"/>
    <property type="match status" value="1"/>
</dbReference>
<dbReference type="Proteomes" id="UP000202440">
    <property type="component" value="Chromosome"/>
</dbReference>
<dbReference type="PROSITE" id="PS01124">
    <property type="entry name" value="HTH_ARAC_FAMILY_2"/>
    <property type="match status" value="1"/>
</dbReference>
<dbReference type="InterPro" id="IPR003313">
    <property type="entry name" value="AraC-bd"/>
</dbReference>
<dbReference type="EMBL" id="CP022530">
    <property type="protein sequence ID" value="ASP40362.1"/>
    <property type="molecule type" value="Genomic_DNA"/>
</dbReference>
<evidence type="ECO:0000256" key="2">
    <source>
        <dbReference type="ARBA" id="ARBA00023015"/>
    </source>
</evidence>
<dbReference type="Pfam" id="PF12833">
    <property type="entry name" value="HTH_18"/>
    <property type="match status" value="1"/>
</dbReference>
<keyword evidence="3" id="KW-0238">DNA-binding</keyword>
<gene>
    <name evidence="6" type="ORF">CHH28_17505</name>
</gene>
<sequence>MFQQVQSGYAYIDKLHNEDHHSHEDYVLTLLLAGYVTLDNQQPVLITPGCMTLVPSGTPHALLSGQDMQVHWLSFSLASHLSGEQQELMRPFQLVRQGALPIVKIEPQRLTWLASVFEQLQMALEQNFPATVINSLVTLILHEARWAAQVDHTSLSPDTHLGKAMSFIEQHSQAAISLKDVAAAVHLSPAHLATKMKQATGYSVGQWIIKHRLRHACERLAGTDHPVEKIVHMLGWKDVTHFIRQFKKAYGVTPAAWRRQRR</sequence>
<keyword evidence="7" id="KW-1185">Reference proteome</keyword>
<keyword evidence="1" id="KW-0963">Cytoplasm</keyword>